<dbReference type="EMBL" id="CP003119">
    <property type="protein sequence ID" value="AFA74295.1"/>
    <property type="molecule type" value="Genomic_DNA"/>
</dbReference>
<evidence type="ECO:0000313" key="2">
    <source>
        <dbReference type="Proteomes" id="UP000009154"/>
    </source>
</evidence>
<dbReference type="Proteomes" id="UP000009154">
    <property type="component" value="Chromosome"/>
</dbReference>
<sequence length="357" mass="38347">MVRRDRRTRAVSAVIDPVVADRWLRELAVLAAGCAPGERNARWNTIRDRHSPTDIDEMLQVAIRAVRVRIDELLDGRPTVEGVLGIAAMSMNRVGLDDPARTGSLLAGCLPGAGHTIGTLDAQRLPWLLATIGMPADHEELRGCFVVDWLHTQRVDITESASTLRQAILDSLIRAAPPGWTSITGTLCAAAGAARATLRVTRAGGDVGICAPVRIPALHRLRTLDAGNGMPWWRAEVCITHDGGTFLTTSPEIAPPPVDLMRPSDYRAEAEVNGIDLPPWAVRFCATGVVPPATAPVLAPAAATDAALIWLACRNIEADPRHLMIERVAAGYRVHARAGHDSHVVHVTDTGETSEMP</sequence>
<reference evidence="1 2" key="1">
    <citation type="journal article" date="2012" name="Appl. Environ. Microbiol.">
        <title>Involvement of two latex-clearing proteins during rubber degradation and insights into the subsequent degradation pathway revealed by the genome sequence of Gordonia polyisoprenivorans strain VH2.</title>
        <authorList>
            <person name="Hiessl S."/>
            <person name="Schuldes J."/>
            <person name="Thurmer A."/>
            <person name="Halbsguth T."/>
            <person name="Broker D."/>
            <person name="Angelov A."/>
            <person name="Liebl W."/>
            <person name="Daniel R."/>
            <person name="Steinbuchel A."/>
        </authorList>
    </citation>
    <scope>NUCLEOTIDE SEQUENCE [LARGE SCALE GENOMIC DNA]</scope>
    <source>
        <strain evidence="2">DSM 44266 / VH2</strain>
    </source>
</reference>
<keyword evidence="2" id="KW-1185">Reference proteome</keyword>
<accession>H6MY68</accession>
<evidence type="ECO:0000313" key="1">
    <source>
        <dbReference type="EMBL" id="AFA74295.1"/>
    </source>
</evidence>
<gene>
    <name evidence="1" type="ordered locus">GPOL_c32810</name>
</gene>
<dbReference type="STRING" id="1112204.GPOL_c32810"/>
<organism evidence="1 2">
    <name type="scientific">Gordonia polyisoprenivorans (strain DSM 44266 / VH2)</name>
    <dbReference type="NCBI Taxonomy" id="1112204"/>
    <lineage>
        <taxon>Bacteria</taxon>
        <taxon>Bacillati</taxon>
        <taxon>Actinomycetota</taxon>
        <taxon>Actinomycetes</taxon>
        <taxon>Mycobacteriales</taxon>
        <taxon>Gordoniaceae</taxon>
        <taxon>Gordonia</taxon>
    </lineage>
</organism>
<dbReference type="AlphaFoldDB" id="H6MY68"/>
<dbReference type="KEGG" id="gpo:GPOL_c32810"/>
<protein>
    <submittedName>
        <fullName evidence="1">Uncharacterized protein</fullName>
    </submittedName>
</protein>
<proteinExistence type="predicted"/>
<name>H6MY68_GORPV</name>
<dbReference type="HOGENOM" id="CLU_775594_0_0_11"/>